<proteinExistence type="predicted"/>
<gene>
    <name evidence="1" type="ORF">DHETER_LOCUS5277</name>
</gene>
<comment type="caution">
    <text evidence="1">The sequence shown here is derived from an EMBL/GenBank/DDBJ whole genome shotgun (WGS) entry which is preliminary data.</text>
</comment>
<name>A0ACA9LXG2_9GLOM</name>
<organism evidence="1 2">
    <name type="scientific">Dentiscutata heterogama</name>
    <dbReference type="NCBI Taxonomy" id="1316150"/>
    <lineage>
        <taxon>Eukaryota</taxon>
        <taxon>Fungi</taxon>
        <taxon>Fungi incertae sedis</taxon>
        <taxon>Mucoromycota</taxon>
        <taxon>Glomeromycotina</taxon>
        <taxon>Glomeromycetes</taxon>
        <taxon>Diversisporales</taxon>
        <taxon>Gigasporaceae</taxon>
        <taxon>Dentiscutata</taxon>
    </lineage>
</organism>
<dbReference type="Proteomes" id="UP000789702">
    <property type="component" value="Unassembled WGS sequence"/>
</dbReference>
<protein>
    <submittedName>
        <fullName evidence="1">9771_t:CDS:1</fullName>
    </submittedName>
</protein>
<sequence>IIRFYGMEQPTNLVVGNQPPFAVRVNPSFDNLTADELYEILTRGTDPFARTQRTRNQELLQFSTVILSGSSF</sequence>
<evidence type="ECO:0000313" key="1">
    <source>
        <dbReference type="EMBL" id="CAG8552197.1"/>
    </source>
</evidence>
<keyword evidence="2" id="KW-1185">Reference proteome</keyword>
<accession>A0ACA9LXG2</accession>
<dbReference type="EMBL" id="CAJVPU010005750">
    <property type="protein sequence ID" value="CAG8552197.1"/>
    <property type="molecule type" value="Genomic_DNA"/>
</dbReference>
<reference evidence="1" key="1">
    <citation type="submission" date="2021-06" db="EMBL/GenBank/DDBJ databases">
        <authorList>
            <person name="Kallberg Y."/>
            <person name="Tangrot J."/>
            <person name="Rosling A."/>
        </authorList>
    </citation>
    <scope>NUCLEOTIDE SEQUENCE</scope>
    <source>
        <strain evidence="1">IL203A</strain>
    </source>
</reference>
<feature type="non-terminal residue" evidence="1">
    <location>
        <position position="1"/>
    </location>
</feature>
<evidence type="ECO:0000313" key="2">
    <source>
        <dbReference type="Proteomes" id="UP000789702"/>
    </source>
</evidence>